<dbReference type="GO" id="GO:0005525">
    <property type="term" value="F:GTP binding"/>
    <property type="evidence" value="ECO:0007669"/>
    <property type="project" value="UniProtKB-UniRule"/>
</dbReference>
<protein>
    <recommendedName>
        <fullName evidence="8">Probable molybdenum cofactor guanylyltransferase</fullName>
        <shortName evidence="8">MoCo guanylyltransferase</shortName>
        <ecNumber evidence="8">2.7.7.77</ecNumber>
    </recommendedName>
    <alternativeName>
        <fullName evidence="8">GTP:molybdopterin guanylyltransferase</fullName>
    </alternativeName>
    <alternativeName>
        <fullName evidence="8">Mo-MPT guanylyltransferase</fullName>
    </alternativeName>
    <alternativeName>
        <fullName evidence="8">Molybdopterin guanylyltransferase</fullName>
    </alternativeName>
    <alternativeName>
        <fullName evidence="8">Molybdopterin-guanine dinucleotide synthase</fullName>
        <shortName evidence="8">MGD synthase</shortName>
    </alternativeName>
</protein>
<feature type="binding site" evidence="8">
    <location>
        <position position="65"/>
    </location>
    <ligand>
        <name>GTP</name>
        <dbReference type="ChEBI" id="CHEBI:37565"/>
    </ligand>
</feature>
<feature type="binding site" evidence="8">
    <location>
        <begin position="8"/>
        <end position="10"/>
    </location>
    <ligand>
        <name>GTP</name>
        <dbReference type="ChEBI" id="CHEBI:37565"/>
    </ligand>
</feature>
<dbReference type="InterPro" id="IPR013482">
    <property type="entry name" value="Molybde_CF_guanTrfase"/>
</dbReference>
<dbReference type="AlphaFoldDB" id="A0A370GFA1"/>
<feature type="domain" description="MobA-like NTP transferase" evidence="9">
    <location>
        <begin position="5"/>
        <end position="159"/>
    </location>
</feature>
<gene>
    <name evidence="8" type="primary">mobA</name>
    <name evidence="10" type="ORF">DFR59_106119</name>
</gene>
<evidence type="ECO:0000256" key="3">
    <source>
        <dbReference type="ARBA" id="ARBA00022723"/>
    </source>
</evidence>
<dbReference type="GO" id="GO:0005737">
    <property type="term" value="C:cytoplasm"/>
    <property type="evidence" value="ECO:0007669"/>
    <property type="project" value="UniProtKB-SubCell"/>
</dbReference>
<evidence type="ECO:0000313" key="10">
    <source>
        <dbReference type="EMBL" id="RDI41960.1"/>
    </source>
</evidence>
<feature type="binding site" evidence="8">
    <location>
        <position position="20"/>
    </location>
    <ligand>
        <name>GTP</name>
        <dbReference type="ChEBI" id="CHEBI:37565"/>
    </ligand>
</feature>
<keyword evidence="2 8" id="KW-0808">Transferase</keyword>
<feature type="binding site" evidence="8">
    <location>
        <position position="96"/>
    </location>
    <ligand>
        <name>Mg(2+)</name>
        <dbReference type="ChEBI" id="CHEBI:18420"/>
    </ligand>
</feature>
<evidence type="ECO:0000256" key="1">
    <source>
        <dbReference type="ARBA" id="ARBA00022490"/>
    </source>
</evidence>
<evidence type="ECO:0000256" key="5">
    <source>
        <dbReference type="ARBA" id="ARBA00022842"/>
    </source>
</evidence>
<evidence type="ECO:0000313" key="11">
    <source>
        <dbReference type="Proteomes" id="UP000255326"/>
    </source>
</evidence>
<keyword evidence="10" id="KW-0548">Nucleotidyltransferase</keyword>
<proteinExistence type="inferred from homology"/>
<dbReference type="GO" id="GO:0046872">
    <property type="term" value="F:metal ion binding"/>
    <property type="evidence" value="ECO:0007669"/>
    <property type="project" value="UniProtKB-KW"/>
</dbReference>
<dbReference type="Pfam" id="PF12804">
    <property type="entry name" value="NTP_transf_3"/>
    <property type="match status" value="1"/>
</dbReference>
<comment type="catalytic activity">
    <reaction evidence="8">
        <text>Mo-molybdopterin + GTP + H(+) = Mo-molybdopterin guanine dinucleotide + diphosphate</text>
        <dbReference type="Rhea" id="RHEA:34243"/>
        <dbReference type="ChEBI" id="CHEBI:15378"/>
        <dbReference type="ChEBI" id="CHEBI:33019"/>
        <dbReference type="ChEBI" id="CHEBI:37565"/>
        <dbReference type="ChEBI" id="CHEBI:71302"/>
        <dbReference type="ChEBI" id="CHEBI:71310"/>
        <dbReference type="EC" id="2.7.7.77"/>
    </reaction>
</comment>
<sequence length="204" mass="23316">MKWSALLLAGGQSSRMGQKKHMMQLEGRPMIDRQIDRFANHCEEILVVANDGLEISDEHVKVMPDIERFKGDGPLAGLYTGLKNSRSDAVCLIACDMPFASVKMASWLSEVLDEGYDAVIPRLKGRSHPLFACYHKRILPIVEEQLILGKRKMQDMIDRIAAREVQESEAPEWDAEKLEWILFNMNTPEDYETVRRKIEEGDIL</sequence>
<comment type="caution">
    <text evidence="10">The sequence shown here is derived from an EMBL/GenBank/DDBJ whole genome shotgun (WGS) entry which is preliminary data.</text>
</comment>
<keyword evidence="4 8" id="KW-0547">Nucleotide-binding</keyword>
<dbReference type="InterPro" id="IPR025877">
    <property type="entry name" value="MobA-like_NTP_Trfase"/>
</dbReference>
<dbReference type="SUPFAM" id="SSF53448">
    <property type="entry name" value="Nucleotide-diphospho-sugar transferases"/>
    <property type="match status" value="1"/>
</dbReference>
<dbReference type="OrthoDB" id="9788394at2"/>
<evidence type="ECO:0000256" key="2">
    <source>
        <dbReference type="ARBA" id="ARBA00022679"/>
    </source>
</evidence>
<keyword evidence="6 8" id="KW-0342">GTP-binding</keyword>
<dbReference type="InterPro" id="IPR029044">
    <property type="entry name" value="Nucleotide-diphossugar_trans"/>
</dbReference>
<dbReference type="PANTHER" id="PTHR19136:SF81">
    <property type="entry name" value="MOLYBDENUM COFACTOR GUANYLYLTRANSFERASE"/>
    <property type="match status" value="1"/>
</dbReference>
<reference evidence="10 11" key="1">
    <citation type="submission" date="2018-07" db="EMBL/GenBank/DDBJ databases">
        <title>Genomic Encyclopedia of Type Strains, Phase IV (KMG-IV): sequencing the most valuable type-strain genomes for metagenomic binning, comparative biology and taxonomic classification.</title>
        <authorList>
            <person name="Goeker M."/>
        </authorList>
    </citation>
    <scope>NUCLEOTIDE SEQUENCE [LARGE SCALE GENOMIC DNA]</scope>
    <source>
        <strain evidence="10 11">DSM 25281</strain>
    </source>
</reference>
<comment type="similarity">
    <text evidence="8">Belongs to the MobA family.</text>
</comment>
<comment type="domain">
    <text evidence="8">The N-terminal domain determines nucleotide recognition and specific binding, while the C-terminal domain determines the specific binding to the target protein.</text>
</comment>
<keyword evidence="1 8" id="KW-0963">Cytoplasm</keyword>
<evidence type="ECO:0000259" key="9">
    <source>
        <dbReference type="Pfam" id="PF12804"/>
    </source>
</evidence>
<comment type="function">
    <text evidence="8">Transfers a GMP moiety from GTP to Mo-molybdopterin (Mo-MPT) cofactor (Moco or molybdenum cofactor) to form Mo-molybdopterin guanine dinucleotide (Mo-MGD) cofactor.</text>
</comment>
<dbReference type="Gene3D" id="3.90.550.10">
    <property type="entry name" value="Spore Coat Polysaccharide Biosynthesis Protein SpsA, Chain A"/>
    <property type="match status" value="1"/>
</dbReference>
<comment type="subcellular location">
    <subcellularLocation>
        <location evidence="8">Cytoplasm</location>
    </subcellularLocation>
</comment>
<evidence type="ECO:0000256" key="6">
    <source>
        <dbReference type="ARBA" id="ARBA00023134"/>
    </source>
</evidence>
<dbReference type="EC" id="2.7.7.77" evidence="8"/>
<dbReference type="PANTHER" id="PTHR19136">
    <property type="entry name" value="MOLYBDENUM COFACTOR GUANYLYLTRANSFERASE"/>
    <property type="match status" value="1"/>
</dbReference>
<name>A0A370GFA1_9BACI</name>
<keyword evidence="7 8" id="KW-0501">Molybdenum cofactor biosynthesis</keyword>
<evidence type="ECO:0000256" key="7">
    <source>
        <dbReference type="ARBA" id="ARBA00023150"/>
    </source>
</evidence>
<dbReference type="HAMAP" id="MF_00316">
    <property type="entry name" value="MobA"/>
    <property type="match status" value="1"/>
</dbReference>
<dbReference type="Proteomes" id="UP000255326">
    <property type="component" value="Unassembled WGS sequence"/>
</dbReference>
<organism evidence="10 11">
    <name type="scientific">Falsibacillus pallidus</name>
    <dbReference type="NCBI Taxonomy" id="493781"/>
    <lineage>
        <taxon>Bacteria</taxon>
        <taxon>Bacillati</taxon>
        <taxon>Bacillota</taxon>
        <taxon>Bacilli</taxon>
        <taxon>Bacillales</taxon>
        <taxon>Bacillaceae</taxon>
        <taxon>Falsibacillus</taxon>
    </lineage>
</organism>
<dbReference type="CDD" id="cd02503">
    <property type="entry name" value="MobA"/>
    <property type="match status" value="1"/>
</dbReference>
<evidence type="ECO:0000256" key="8">
    <source>
        <dbReference type="HAMAP-Rule" id="MF_00316"/>
    </source>
</evidence>
<dbReference type="EMBL" id="QQAY01000006">
    <property type="protein sequence ID" value="RDI41960.1"/>
    <property type="molecule type" value="Genomic_DNA"/>
</dbReference>
<comment type="cofactor">
    <cofactor evidence="8">
        <name>Mg(2+)</name>
        <dbReference type="ChEBI" id="CHEBI:18420"/>
    </cofactor>
</comment>
<evidence type="ECO:0000256" key="4">
    <source>
        <dbReference type="ARBA" id="ARBA00022741"/>
    </source>
</evidence>
<accession>A0A370GFA1</accession>
<comment type="caution">
    <text evidence="8">Lacks conserved residue(s) required for the propagation of feature annotation.</text>
</comment>
<keyword evidence="11" id="KW-1185">Reference proteome</keyword>
<feature type="binding site" evidence="8">
    <location>
        <position position="96"/>
    </location>
    <ligand>
        <name>GTP</name>
        <dbReference type="ChEBI" id="CHEBI:37565"/>
    </ligand>
</feature>
<keyword evidence="3 8" id="KW-0479">Metal-binding</keyword>
<dbReference type="GO" id="GO:0006777">
    <property type="term" value="P:Mo-molybdopterin cofactor biosynthetic process"/>
    <property type="evidence" value="ECO:0007669"/>
    <property type="project" value="UniProtKB-KW"/>
</dbReference>
<dbReference type="GO" id="GO:0061603">
    <property type="term" value="F:molybdenum cofactor guanylyltransferase activity"/>
    <property type="evidence" value="ECO:0007669"/>
    <property type="project" value="UniProtKB-EC"/>
</dbReference>
<dbReference type="RefSeq" id="WP_114745843.1">
    <property type="nucleotide sequence ID" value="NZ_QQAY01000006.1"/>
</dbReference>
<keyword evidence="5 8" id="KW-0460">Magnesium</keyword>